<comment type="caution">
    <text evidence="8">The sequence shown here is derived from an EMBL/GenBank/DDBJ whole genome shotgun (WGS) entry which is preliminary data.</text>
</comment>
<keyword evidence="2 6" id="KW-0812">Transmembrane</keyword>
<dbReference type="PANTHER" id="PTHR11132">
    <property type="entry name" value="SOLUTE CARRIER FAMILY 35"/>
    <property type="match status" value="1"/>
</dbReference>
<comment type="subcellular location">
    <subcellularLocation>
        <location evidence="1">Membrane</location>
        <topology evidence="1">Multi-pass membrane protein</topology>
    </subcellularLocation>
</comment>
<dbReference type="SUPFAM" id="SSF103481">
    <property type="entry name" value="Multidrug resistance efflux transporter EmrE"/>
    <property type="match status" value="1"/>
</dbReference>
<name>A0AAV1IBC4_9CHLO</name>
<evidence type="ECO:0000259" key="7">
    <source>
        <dbReference type="Pfam" id="PF03151"/>
    </source>
</evidence>
<feature type="transmembrane region" description="Helical" evidence="6">
    <location>
        <begin position="72"/>
        <end position="92"/>
    </location>
</feature>
<dbReference type="InterPro" id="IPR004853">
    <property type="entry name" value="Sugar_P_trans_dom"/>
</dbReference>
<dbReference type="EMBL" id="CAUYUE010000010">
    <property type="protein sequence ID" value="CAK0784523.1"/>
    <property type="molecule type" value="Genomic_DNA"/>
</dbReference>
<evidence type="ECO:0000313" key="9">
    <source>
        <dbReference type="Proteomes" id="UP001314263"/>
    </source>
</evidence>
<keyword evidence="9" id="KW-1185">Reference proteome</keyword>
<keyword evidence="4 6" id="KW-0472">Membrane</keyword>
<feature type="region of interest" description="Disordered" evidence="5">
    <location>
        <begin position="310"/>
        <end position="345"/>
    </location>
</feature>
<accession>A0AAV1IBC4</accession>
<dbReference type="InterPro" id="IPR037185">
    <property type="entry name" value="EmrE-like"/>
</dbReference>
<dbReference type="InterPro" id="IPR050186">
    <property type="entry name" value="TPT_transporter"/>
</dbReference>
<feature type="transmembrane region" description="Helical" evidence="6">
    <location>
        <begin position="12"/>
        <end position="33"/>
    </location>
</feature>
<feature type="transmembrane region" description="Helical" evidence="6">
    <location>
        <begin position="127"/>
        <end position="145"/>
    </location>
</feature>
<evidence type="ECO:0000256" key="3">
    <source>
        <dbReference type="ARBA" id="ARBA00022989"/>
    </source>
</evidence>
<feature type="transmembrane region" description="Helical" evidence="6">
    <location>
        <begin position="231"/>
        <end position="253"/>
    </location>
</feature>
<proteinExistence type="predicted"/>
<evidence type="ECO:0000256" key="4">
    <source>
        <dbReference type="ARBA" id="ARBA00023136"/>
    </source>
</evidence>
<feature type="domain" description="Sugar phosphate transporter" evidence="7">
    <location>
        <begin position="13"/>
        <end position="304"/>
    </location>
</feature>
<dbReference type="Proteomes" id="UP001314263">
    <property type="component" value="Unassembled WGS sequence"/>
</dbReference>
<dbReference type="Pfam" id="PF03151">
    <property type="entry name" value="TPT"/>
    <property type="match status" value="1"/>
</dbReference>
<protein>
    <recommendedName>
        <fullName evidence="7">Sugar phosphate transporter domain-containing protein</fullName>
    </recommendedName>
</protein>
<gene>
    <name evidence="8" type="ORF">CVIRNUC_007727</name>
</gene>
<keyword evidence="3 6" id="KW-1133">Transmembrane helix</keyword>
<feature type="transmembrane region" description="Helical" evidence="6">
    <location>
        <begin position="260"/>
        <end position="281"/>
    </location>
</feature>
<feature type="transmembrane region" description="Helical" evidence="6">
    <location>
        <begin position="287"/>
        <end position="306"/>
    </location>
</feature>
<feature type="transmembrane region" description="Helical" evidence="6">
    <location>
        <begin position="98"/>
        <end position="120"/>
    </location>
</feature>
<feature type="compositionally biased region" description="Basic and acidic residues" evidence="5">
    <location>
        <begin position="336"/>
        <end position="345"/>
    </location>
</feature>
<evidence type="ECO:0000313" key="8">
    <source>
        <dbReference type="EMBL" id="CAK0784523.1"/>
    </source>
</evidence>
<feature type="transmembrane region" description="Helical" evidence="6">
    <location>
        <begin position="39"/>
        <end position="60"/>
    </location>
</feature>
<evidence type="ECO:0000256" key="6">
    <source>
        <dbReference type="SAM" id="Phobius"/>
    </source>
</evidence>
<feature type="transmembrane region" description="Helical" evidence="6">
    <location>
        <begin position="151"/>
        <end position="171"/>
    </location>
</feature>
<dbReference type="AlphaFoldDB" id="A0AAV1IBC4"/>
<evidence type="ECO:0000256" key="5">
    <source>
        <dbReference type="SAM" id="MobiDB-lite"/>
    </source>
</evidence>
<evidence type="ECO:0000256" key="1">
    <source>
        <dbReference type="ARBA" id="ARBA00004141"/>
    </source>
</evidence>
<dbReference type="GO" id="GO:0016020">
    <property type="term" value="C:membrane"/>
    <property type="evidence" value="ECO:0007669"/>
    <property type="project" value="UniProtKB-SubCell"/>
</dbReference>
<sequence length="345" mass="37107">MAALSGGQFKAVLYILMNILSGTCIVFANKLVLSVYQFHFVYALTLIHTVTTMVGMWTFASVGMYQQKGLKALQILPLAAAFVGYIVFWNLSLQLNSVGFYQLSKILIAPAIILIEAVWFKKVPTRLELAAVALLCIGVTLATVSDSEIAANLPGLLMSGLAIWTTSIYQIWAGSKQKEYQVSSMQLMDNYCPYAAGLLCFLVPMFEPLGIQTPLVKQQEVTLLSFPYTPVIVGAIALTAVLGLLVSLSTFLVIGATSSLTYNVMGHLKTVIILAGGFVLFDEKMPAKKLGGVLLALVGIVWYSGLKMQKASSPPAQQPGRGGPKAAQESEPLVGSKEKKMQATA</sequence>
<feature type="transmembrane region" description="Helical" evidence="6">
    <location>
        <begin position="191"/>
        <end position="211"/>
    </location>
</feature>
<organism evidence="8 9">
    <name type="scientific">Coccomyxa viridis</name>
    <dbReference type="NCBI Taxonomy" id="1274662"/>
    <lineage>
        <taxon>Eukaryota</taxon>
        <taxon>Viridiplantae</taxon>
        <taxon>Chlorophyta</taxon>
        <taxon>core chlorophytes</taxon>
        <taxon>Trebouxiophyceae</taxon>
        <taxon>Trebouxiophyceae incertae sedis</taxon>
        <taxon>Coccomyxaceae</taxon>
        <taxon>Coccomyxa</taxon>
    </lineage>
</organism>
<evidence type="ECO:0000256" key="2">
    <source>
        <dbReference type="ARBA" id="ARBA00022692"/>
    </source>
</evidence>
<reference evidence="8 9" key="1">
    <citation type="submission" date="2023-10" db="EMBL/GenBank/DDBJ databases">
        <authorList>
            <person name="Maclean D."/>
            <person name="Macfadyen A."/>
        </authorList>
    </citation>
    <scope>NUCLEOTIDE SEQUENCE [LARGE SCALE GENOMIC DNA]</scope>
</reference>